<dbReference type="GO" id="GO:0000428">
    <property type="term" value="C:DNA-directed RNA polymerase complex"/>
    <property type="evidence" value="ECO:0007669"/>
    <property type="project" value="UniProtKB-KW"/>
</dbReference>
<dbReference type="Pfam" id="PF14700">
    <property type="entry name" value="RPOL_N"/>
    <property type="match status" value="1"/>
</dbReference>
<keyword evidence="3 9" id="KW-0240">DNA-directed RNA polymerase</keyword>
<dbReference type="Gene3D" id="1.10.1320.10">
    <property type="entry name" value="DNA-directed RNA polymerase, N-terminal domain"/>
    <property type="match status" value="1"/>
</dbReference>
<comment type="caution">
    <text evidence="9">The sequence shown here is derived from an EMBL/GenBank/DDBJ whole genome shotgun (WGS) entry which is preliminary data.</text>
</comment>
<dbReference type="Pfam" id="PF00940">
    <property type="entry name" value="RNA_pol"/>
    <property type="match status" value="1"/>
</dbReference>
<evidence type="ECO:0000256" key="6">
    <source>
        <dbReference type="ARBA" id="ARBA00023163"/>
    </source>
</evidence>
<dbReference type="SUPFAM" id="SSF56672">
    <property type="entry name" value="DNA/RNA polymerases"/>
    <property type="match status" value="1"/>
</dbReference>
<evidence type="ECO:0000256" key="1">
    <source>
        <dbReference type="ARBA" id="ARBA00009493"/>
    </source>
</evidence>
<keyword evidence="6" id="KW-0804">Transcription</keyword>
<protein>
    <recommendedName>
        <fullName evidence="2">DNA-directed RNA polymerase</fullName>
        <ecNumber evidence="2">2.7.7.6</ecNumber>
    </recommendedName>
</protein>
<dbReference type="RefSeq" id="WP_379040774.1">
    <property type="nucleotide sequence ID" value="NZ_JBHTND010000030.1"/>
</dbReference>
<keyword evidence="5 9" id="KW-0548">Nucleotidyltransferase</keyword>
<evidence type="ECO:0000256" key="4">
    <source>
        <dbReference type="ARBA" id="ARBA00022679"/>
    </source>
</evidence>
<dbReference type="InterPro" id="IPR029262">
    <property type="entry name" value="RPOL_N"/>
</dbReference>
<feature type="domain" description="DNA-directed RNA polymerase N-terminal" evidence="8">
    <location>
        <begin position="1"/>
        <end position="295"/>
    </location>
</feature>
<dbReference type="EMBL" id="JBHTND010000030">
    <property type="protein sequence ID" value="MFD1303505.1"/>
    <property type="molecule type" value="Genomic_DNA"/>
</dbReference>
<organism evidence="9 10">
    <name type="scientific">Methylobacterium marchantiae</name>
    <dbReference type="NCBI Taxonomy" id="600331"/>
    <lineage>
        <taxon>Bacteria</taxon>
        <taxon>Pseudomonadati</taxon>
        <taxon>Pseudomonadota</taxon>
        <taxon>Alphaproteobacteria</taxon>
        <taxon>Hyphomicrobiales</taxon>
        <taxon>Methylobacteriaceae</taxon>
        <taxon>Methylobacterium</taxon>
    </lineage>
</organism>
<dbReference type="PANTHER" id="PTHR10102">
    <property type="entry name" value="DNA-DIRECTED RNA POLYMERASE, MITOCHONDRIAL"/>
    <property type="match status" value="1"/>
</dbReference>
<dbReference type="GO" id="GO:0003899">
    <property type="term" value="F:DNA-directed RNA polymerase activity"/>
    <property type="evidence" value="ECO:0007669"/>
    <property type="project" value="UniProtKB-EC"/>
</dbReference>
<dbReference type="PANTHER" id="PTHR10102:SF0">
    <property type="entry name" value="DNA-DIRECTED RNA POLYMERASE, MITOCHONDRIAL"/>
    <property type="match status" value="1"/>
</dbReference>
<dbReference type="InterPro" id="IPR037159">
    <property type="entry name" value="RNA_POL_N_sf"/>
</dbReference>
<dbReference type="Gene3D" id="1.10.150.20">
    <property type="entry name" value="5' to 3' exonuclease, C-terminal subdomain"/>
    <property type="match status" value="1"/>
</dbReference>
<dbReference type="InterPro" id="IPR002092">
    <property type="entry name" value="DNA-dir_Rpol_phage-type"/>
</dbReference>
<sequence>MERGMLRDGADRVRDRVITATERKQMTRLAPIRGLMQDWLPEVAMHLRDWCKSYAKSRAPKPIALEKLLHADEYVMSLIAIRTILDSITTERTYITGLAVEIGRCCEHEQKIRAWEAKDPDLFYKVQAHLDRTDATSNHRKLVNINRFNHLMQTGELDIEWAKWGPDMQLRVGLQLINIVIQATRWFEIVGDPNHVTGLRNNRPAFRLVVKEGLAEWIGKKLDDLELNSPAYKPTVIPPKPWVDTRTGGYWTPYVRTPRLIRFKANQEEQKDRAADDYEALDMPLVYEAINYLQDVPWRINARVHSVVSEAWRRDLGLGGMPLSNEKERPGAPADIETNEEAKGKWKRSIGEHVRQEIERVAQARTVTRTLGVAFEYSQEEEFYFPHMLDFRGRMYPIPVGLQPQGDDLSRGLLEFADGKPVRVGEDGNGAAGWLAVHLSACWGYDKASYEDRIQWVRDREPLWRRIAADPLGNLEWAASEVDKPWCSLAAIFEWVDFLETGEGFISHLPVSVDGTCNGIQHLSAMTRDEVAGEYVNLVPGPKPRDIYKFVADRVQEKCERIEADGGLNAEHATYWLDLCNRNLPRSLTKRQVMVVPYGGSKDSFFNYTRIWLDEADPMPRGLDWSLESTKEMSALRNKRLSFMVPLMWDEVRAVVSGGIEVMEWLQKCAKATTSGNQPLFWTTPSGFVVRHFYGLQTSKKIETMLDGQRVQLRVLEQTPDLDKASQLRGVSPNFVHSLDASALALSLKAAKERGIVGFTSVHDAYGTHAADMWPLYHILREAFVLVHSENMLAAYRASCENVVVAQMMAERPELDVEKAIELANDVLPALPSLGRLNLGDVLSSDYFFA</sequence>
<keyword evidence="4 9" id="KW-0808">Transferase</keyword>
<dbReference type="PROSITE" id="PS00900">
    <property type="entry name" value="RNA_POL_PHAGE_1"/>
    <property type="match status" value="1"/>
</dbReference>
<dbReference type="InterPro" id="IPR024075">
    <property type="entry name" value="DNA-dir_RNA_pol_helix_hairp_sf"/>
</dbReference>
<proteinExistence type="inferred from homology"/>
<accession>A0ABW3X3X9</accession>
<keyword evidence="10" id="KW-1185">Reference proteome</keyword>
<dbReference type="InterPro" id="IPR043502">
    <property type="entry name" value="DNA/RNA_pol_sf"/>
</dbReference>
<dbReference type="Proteomes" id="UP001597176">
    <property type="component" value="Unassembled WGS sequence"/>
</dbReference>
<name>A0ABW3X3X9_9HYPH</name>
<reference evidence="10" key="1">
    <citation type="journal article" date="2019" name="Int. J. Syst. Evol. Microbiol.">
        <title>The Global Catalogue of Microorganisms (GCM) 10K type strain sequencing project: providing services to taxonomists for standard genome sequencing and annotation.</title>
        <authorList>
            <consortium name="The Broad Institute Genomics Platform"/>
            <consortium name="The Broad Institute Genome Sequencing Center for Infectious Disease"/>
            <person name="Wu L."/>
            <person name="Ma J."/>
        </authorList>
    </citation>
    <scope>NUCLEOTIDE SEQUENCE [LARGE SCALE GENOMIC DNA]</scope>
    <source>
        <strain evidence="10">CCUG 56108</strain>
    </source>
</reference>
<comment type="catalytic activity">
    <reaction evidence="7">
        <text>RNA(n) + a ribonucleoside 5'-triphosphate = RNA(n+1) + diphosphate</text>
        <dbReference type="Rhea" id="RHEA:21248"/>
        <dbReference type="Rhea" id="RHEA-COMP:14527"/>
        <dbReference type="Rhea" id="RHEA-COMP:17342"/>
        <dbReference type="ChEBI" id="CHEBI:33019"/>
        <dbReference type="ChEBI" id="CHEBI:61557"/>
        <dbReference type="ChEBI" id="CHEBI:140395"/>
        <dbReference type="EC" id="2.7.7.6"/>
    </reaction>
</comment>
<evidence type="ECO:0000313" key="9">
    <source>
        <dbReference type="EMBL" id="MFD1303505.1"/>
    </source>
</evidence>
<evidence type="ECO:0000259" key="8">
    <source>
        <dbReference type="SMART" id="SM01311"/>
    </source>
</evidence>
<evidence type="ECO:0000256" key="2">
    <source>
        <dbReference type="ARBA" id="ARBA00012418"/>
    </source>
</evidence>
<dbReference type="InterPro" id="IPR046950">
    <property type="entry name" value="DNA-dir_Rpol_C_phage-type"/>
</dbReference>
<evidence type="ECO:0000256" key="5">
    <source>
        <dbReference type="ARBA" id="ARBA00022695"/>
    </source>
</evidence>
<comment type="similarity">
    <text evidence="1">Belongs to the phage and mitochondrial RNA polymerase family.</text>
</comment>
<dbReference type="SMART" id="SM01311">
    <property type="entry name" value="RPOL_N"/>
    <property type="match status" value="1"/>
</dbReference>
<evidence type="ECO:0000256" key="7">
    <source>
        <dbReference type="ARBA" id="ARBA00048552"/>
    </source>
</evidence>
<dbReference type="Gene3D" id="1.10.287.260">
    <property type="match status" value="1"/>
</dbReference>
<evidence type="ECO:0000256" key="3">
    <source>
        <dbReference type="ARBA" id="ARBA00022478"/>
    </source>
</evidence>
<dbReference type="EC" id="2.7.7.6" evidence="2"/>
<dbReference type="Gene3D" id="1.10.287.280">
    <property type="match status" value="1"/>
</dbReference>
<evidence type="ECO:0000313" key="10">
    <source>
        <dbReference type="Proteomes" id="UP001597176"/>
    </source>
</evidence>
<gene>
    <name evidence="9" type="ORF">ACFQ4G_18185</name>
</gene>